<proteinExistence type="predicted"/>
<evidence type="ECO:0000313" key="2">
    <source>
        <dbReference type="EMBL" id="CDI50935.1"/>
    </source>
</evidence>
<feature type="region of interest" description="Disordered" evidence="1">
    <location>
        <begin position="1"/>
        <end position="33"/>
    </location>
</feature>
<reference evidence="2" key="1">
    <citation type="journal article" date="2014" name="Genome Biol. Evol.">
        <title>Gene Loss Rather Than Gene Gain Is Associated with a Host Jump from Monocots to Dicots in the Smut Fungus Melanopsichium pennsylvanicum.</title>
        <authorList>
            <person name="Sharma R."/>
            <person name="Mishra B."/>
            <person name="Runge F."/>
            <person name="Thines M."/>
        </authorList>
    </citation>
    <scope>NUCLEOTIDE SEQUENCE</scope>
    <source>
        <strain evidence="2">4</strain>
    </source>
</reference>
<evidence type="ECO:0000256" key="1">
    <source>
        <dbReference type="SAM" id="MobiDB-lite"/>
    </source>
</evidence>
<sequence length="286" mass="32822">MGLTANFEETPTLLAPPSYLDSTTGNGHEPHSNTQWRQIDIAPRYTAWRLIFTAFLGPSGNTSLGDLDREEEQAAAFYEILCNVRLTSRLLYSVSMSLLRPIYFPDYLRAIQATVYSTNLKIQNLDRPCRETRVLDHYISYRIHRRHIASRSLLLLNNDDPESDYRQVSQDLFKWLQPQTFIEDEIGKELRASARPTNRIEFRDLLVRFQFTRATVTLPFVVDSSSARSSASAPTIVRKGCTTVQRASNESVFLTVRKLLDQLNRLVFVRKAHGDKAWYELVGETS</sequence>
<protein>
    <submittedName>
        <fullName evidence="2">Uncharacterized protein</fullName>
    </submittedName>
</protein>
<dbReference type="AlphaFoldDB" id="A0A077QPN6"/>
<accession>A0A077QPN6</accession>
<dbReference type="EMBL" id="HG529494">
    <property type="protein sequence ID" value="CDI50935.1"/>
    <property type="molecule type" value="Genomic_DNA"/>
</dbReference>
<organism evidence="2">
    <name type="scientific">Melanopsichium pennsylvanicum 4</name>
    <dbReference type="NCBI Taxonomy" id="1398559"/>
    <lineage>
        <taxon>Eukaryota</taxon>
        <taxon>Fungi</taxon>
        <taxon>Dikarya</taxon>
        <taxon>Basidiomycota</taxon>
        <taxon>Ustilaginomycotina</taxon>
        <taxon>Ustilaginomycetes</taxon>
        <taxon>Ustilaginales</taxon>
        <taxon>Ustilaginaceae</taxon>
        <taxon>Melanopsichium</taxon>
    </lineage>
</organism>
<feature type="compositionally biased region" description="Polar residues" evidence="1">
    <location>
        <begin position="20"/>
        <end position="33"/>
    </location>
</feature>
<name>A0A077QPN6_9BASI</name>